<dbReference type="KEGG" id="nmk:CHR53_23600"/>
<dbReference type="GO" id="GO:0016757">
    <property type="term" value="F:glycosyltransferase activity"/>
    <property type="evidence" value="ECO:0007669"/>
    <property type="project" value="InterPro"/>
</dbReference>
<dbReference type="PANTHER" id="PTHR12526">
    <property type="entry name" value="GLYCOSYLTRANSFERASE"/>
    <property type="match status" value="1"/>
</dbReference>
<evidence type="ECO:0000313" key="2">
    <source>
        <dbReference type="EMBL" id="AZU63999.1"/>
    </source>
</evidence>
<organism evidence="2 3">
    <name type="scientific">Neobacillus mesonae</name>
    <dbReference type="NCBI Taxonomy" id="1193713"/>
    <lineage>
        <taxon>Bacteria</taxon>
        <taxon>Bacillati</taxon>
        <taxon>Bacillota</taxon>
        <taxon>Bacilli</taxon>
        <taxon>Bacillales</taxon>
        <taxon>Bacillaceae</taxon>
        <taxon>Neobacillus</taxon>
    </lineage>
</organism>
<accession>A0A3Q9QXC0</accession>
<sequence>MTAKNIVFVLNEYNLLGGAQRVAAVLADDFVQDGHNVAVVSINEQPDQPSYFSKDIPIFVVHRNGYRPTPKKGLVSNIKALKFRNVWQEIKRRSVLKKRRKDVQKFFDRYGEEDVFVIVIQVWGMQWIKQLLYKSNIKIIGQSHESVAAAKGSHRYKRILTNYRQASKFLLLTNKDARYFEELGFDNTGVMYNPSPFRSKSDPLDLYKNKKIISTGRLIEDKGFDVLIEAFASVAEEIPDWKLYIYGEGPAKKSLKKLIDLLGMEKRIILEGQTDNVQLALKESSFFVLASKAEGLPMSLIEAQSCGLPCISTDCAPGIREIITEYKNGYIAPVGDVPVLSRHIKRLAKNSDTFCSFSVNAFESSNKFDQTVIKHQWYELFEELGGRRDVN</sequence>
<dbReference type="EMBL" id="CP022572">
    <property type="protein sequence ID" value="AZU63999.1"/>
    <property type="molecule type" value="Genomic_DNA"/>
</dbReference>
<reference evidence="2 3" key="1">
    <citation type="submission" date="2017-07" db="EMBL/GenBank/DDBJ databases">
        <title>The complete genome sequence of Bacillus mesonae strain H20-5, an efficient strain improving plant abiotic stress resistance.</title>
        <authorList>
            <person name="Kim S.Y."/>
            <person name="Song H."/>
            <person name="Sang M.K."/>
            <person name="Weon H.-Y."/>
            <person name="Song J."/>
        </authorList>
    </citation>
    <scope>NUCLEOTIDE SEQUENCE [LARGE SCALE GENOMIC DNA]</scope>
    <source>
        <strain evidence="2 3">H20-5</strain>
    </source>
</reference>
<name>A0A3Q9QXC0_9BACI</name>
<keyword evidence="3" id="KW-1185">Reference proteome</keyword>
<protein>
    <recommendedName>
        <fullName evidence="1">Glycosyl transferase family 1 domain-containing protein</fullName>
    </recommendedName>
</protein>
<dbReference type="OrthoDB" id="9787617at2"/>
<evidence type="ECO:0000259" key="1">
    <source>
        <dbReference type="Pfam" id="PF00534"/>
    </source>
</evidence>
<feature type="domain" description="Glycosyl transferase family 1" evidence="1">
    <location>
        <begin position="208"/>
        <end position="353"/>
    </location>
</feature>
<dbReference type="SUPFAM" id="SSF53756">
    <property type="entry name" value="UDP-Glycosyltransferase/glycogen phosphorylase"/>
    <property type="match status" value="1"/>
</dbReference>
<dbReference type="PANTHER" id="PTHR12526:SF630">
    <property type="entry name" value="GLYCOSYLTRANSFERASE"/>
    <property type="match status" value="1"/>
</dbReference>
<evidence type="ECO:0000313" key="3">
    <source>
        <dbReference type="Proteomes" id="UP000282892"/>
    </source>
</evidence>
<dbReference type="InterPro" id="IPR001296">
    <property type="entry name" value="Glyco_trans_1"/>
</dbReference>
<proteinExistence type="predicted"/>
<gene>
    <name evidence="2" type="ORF">CHR53_23600</name>
</gene>
<dbReference type="Gene3D" id="3.40.50.2000">
    <property type="entry name" value="Glycogen Phosphorylase B"/>
    <property type="match status" value="2"/>
</dbReference>
<dbReference type="Pfam" id="PF00534">
    <property type="entry name" value="Glycos_transf_1"/>
    <property type="match status" value="1"/>
</dbReference>
<dbReference type="RefSeq" id="WP_127488688.1">
    <property type="nucleotide sequence ID" value="NZ_CP022572.1"/>
</dbReference>
<dbReference type="Proteomes" id="UP000282892">
    <property type="component" value="Chromosome"/>
</dbReference>
<dbReference type="AlphaFoldDB" id="A0A3Q9QXC0"/>